<evidence type="ECO:0000259" key="11">
    <source>
        <dbReference type="PROSITE" id="PS01033"/>
    </source>
</evidence>
<dbReference type="SUPFAM" id="SSF52343">
    <property type="entry name" value="Ferredoxin reductase-like, C-terminal NADP-linked domain"/>
    <property type="match status" value="1"/>
</dbReference>
<dbReference type="GO" id="GO:0005344">
    <property type="term" value="F:oxygen carrier activity"/>
    <property type="evidence" value="ECO:0007669"/>
    <property type="project" value="UniProtKB-KW"/>
</dbReference>
<dbReference type="InterPro" id="IPR000971">
    <property type="entry name" value="Globin"/>
</dbReference>
<dbReference type="InterPro" id="IPR017927">
    <property type="entry name" value="FAD-bd_FR_type"/>
</dbReference>
<name>B5H323_STRCL</name>
<keyword evidence="5" id="KW-0479">Metal-binding</keyword>
<evidence type="ECO:0000259" key="12">
    <source>
        <dbReference type="PROSITE" id="PS51384"/>
    </source>
</evidence>
<dbReference type="RefSeq" id="WP_003958674.1">
    <property type="nucleotide sequence ID" value="NZ_CM000913.1"/>
</dbReference>
<comment type="catalytic activity">
    <reaction evidence="9">
        <text>2 nitric oxide + NADPH + 2 O2 = 2 nitrate + NADP(+) + H(+)</text>
        <dbReference type="Rhea" id="RHEA:19465"/>
        <dbReference type="ChEBI" id="CHEBI:15378"/>
        <dbReference type="ChEBI" id="CHEBI:15379"/>
        <dbReference type="ChEBI" id="CHEBI:16480"/>
        <dbReference type="ChEBI" id="CHEBI:17632"/>
        <dbReference type="ChEBI" id="CHEBI:57783"/>
        <dbReference type="ChEBI" id="CHEBI:58349"/>
        <dbReference type="EC" id="1.14.12.17"/>
    </reaction>
</comment>
<evidence type="ECO:0000256" key="3">
    <source>
        <dbReference type="ARBA" id="ARBA00022617"/>
    </source>
</evidence>
<feature type="domain" description="FAD-binding FR-type" evidence="12">
    <location>
        <begin position="151"/>
        <end position="261"/>
    </location>
</feature>
<keyword evidence="14" id="KW-1185">Reference proteome</keyword>
<dbReference type="InterPro" id="IPR017938">
    <property type="entry name" value="Riboflavin_synthase-like_b-brl"/>
</dbReference>
<keyword evidence="4 10" id="KW-0561">Oxygen transport</keyword>
<dbReference type="CDD" id="cd06184">
    <property type="entry name" value="flavohem_like_fad_nad_binding"/>
    <property type="match status" value="1"/>
</dbReference>
<dbReference type="PROSITE" id="PS01033">
    <property type="entry name" value="GLOBIN"/>
    <property type="match status" value="1"/>
</dbReference>
<comment type="similarity">
    <text evidence="1">In the C-terminal section; belongs to the flavoprotein pyridine nucleotide cytochrome reductase family.</text>
</comment>
<dbReference type="GO" id="GO:0071949">
    <property type="term" value="F:FAD binding"/>
    <property type="evidence" value="ECO:0007669"/>
    <property type="project" value="TreeGrafter"/>
</dbReference>
<evidence type="ECO:0000256" key="9">
    <source>
        <dbReference type="ARBA" id="ARBA00049433"/>
    </source>
</evidence>
<protein>
    <recommendedName>
        <fullName evidence="2">nitric oxide dioxygenase</fullName>
        <ecNumber evidence="2">1.14.12.17</ecNumber>
    </recommendedName>
</protein>
<keyword evidence="3 10" id="KW-0349">Heme</keyword>
<dbReference type="InterPro" id="IPR039261">
    <property type="entry name" value="FNR_nucleotide-bd"/>
</dbReference>
<keyword evidence="6" id="KW-0408">Iron</keyword>
<dbReference type="Pfam" id="PF00175">
    <property type="entry name" value="NAD_binding_1"/>
    <property type="match status" value="1"/>
</dbReference>
<evidence type="ECO:0000256" key="10">
    <source>
        <dbReference type="RuleBase" id="RU000356"/>
    </source>
</evidence>
<dbReference type="OrthoDB" id="9801223at2"/>
<organism evidence="13 14">
    <name type="scientific">Streptomyces clavuligerus</name>
    <dbReference type="NCBI Taxonomy" id="1901"/>
    <lineage>
        <taxon>Bacteria</taxon>
        <taxon>Bacillati</taxon>
        <taxon>Actinomycetota</taxon>
        <taxon>Actinomycetes</taxon>
        <taxon>Kitasatosporales</taxon>
        <taxon>Streptomycetaceae</taxon>
        <taxon>Streptomyces</taxon>
    </lineage>
</organism>
<keyword evidence="10" id="KW-0813">Transport</keyword>
<keyword evidence="7" id="KW-0520">NAD</keyword>
<dbReference type="EMBL" id="CM000913">
    <property type="protein sequence ID" value="EFG05282.1"/>
    <property type="molecule type" value="Genomic_DNA"/>
</dbReference>
<evidence type="ECO:0000256" key="6">
    <source>
        <dbReference type="ARBA" id="ARBA00023004"/>
    </source>
</evidence>
<dbReference type="KEGG" id="sclf:BB341_26735"/>
<dbReference type="GO" id="GO:0020037">
    <property type="term" value="F:heme binding"/>
    <property type="evidence" value="ECO:0007669"/>
    <property type="project" value="InterPro"/>
</dbReference>
<dbReference type="GO" id="GO:0019825">
    <property type="term" value="F:oxygen binding"/>
    <property type="evidence" value="ECO:0007669"/>
    <property type="project" value="InterPro"/>
</dbReference>
<dbReference type="GO" id="GO:0008941">
    <property type="term" value="F:nitric oxide dioxygenase NAD(P)H activity"/>
    <property type="evidence" value="ECO:0007669"/>
    <property type="project" value="UniProtKB-EC"/>
</dbReference>
<accession>B5H323</accession>
<evidence type="ECO:0000256" key="4">
    <source>
        <dbReference type="ARBA" id="ARBA00022621"/>
    </source>
</evidence>
<dbReference type="GeneID" id="93733086"/>
<sequence length="400" mass="42519">MLSEKSAGTIRATLPAVGAAIGTITTNFYDRLFTAHPELLRDLFNRGNQATGEQQRALAGSIAAFAGALVDHPGTRPDTLLSRIAHKHASLGVTREQYTVVHTHLFAAIADVLGEAVTEEVAAAWDEVYWLMANALIALEERLCAQAGTGTTLRDHVVVARRAETDEVTTFLVRPADGTPPPPFRPGQYVSVQVELPDGARQIRQYTLSGEPADALQFSVKRTPGTPGGAPGGEVSHHLHDRVREGDVLRVGAPFGDVVLADGDGPLLLASAGIGCTPMAAMLGRLAAEGSPRPVTVVHADRSPDSHAFRDALERQVAALPAATAHVWYERPGADRPTGPTVRTGHADLAGLPLEPGTTAYLCGPLPFLRAMRTQLLERGVPAADIHYEVFGPDLWLGQD</sequence>
<dbReference type="SUPFAM" id="SSF63380">
    <property type="entry name" value="Riboflavin synthase domain-like"/>
    <property type="match status" value="1"/>
</dbReference>
<evidence type="ECO:0000256" key="5">
    <source>
        <dbReference type="ARBA" id="ARBA00022723"/>
    </source>
</evidence>
<dbReference type="GO" id="GO:0046872">
    <property type="term" value="F:metal ion binding"/>
    <property type="evidence" value="ECO:0007669"/>
    <property type="project" value="UniProtKB-KW"/>
</dbReference>
<dbReference type="SUPFAM" id="SSF46458">
    <property type="entry name" value="Globin-like"/>
    <property type="match status" value="1"/>
</dbReference>
<comment type="catalytic activity">
    <reaction evidence="8">
        <text>2 nitric oxide + NADH + 2 O2 = 2 nitrate + NAD(+) + H(+)</text>
        <dbReference type="Rhea" id="RHEA:19469"/>
        <dbReference type="ChEBI" id="CHEBI:15378"/>
        <dbReference type="ChEBI" id="CHEBI:15379"/>
        <dbReference type="ChEBI" id="CHEBI:16480"/>
        <dbReference type="ChEBI" id="CHEBI:17632"/>
        <dbReference type="ChEBI" id="CHEBI:57540"/>
        <dbReference type="ChEBI" id="CHEBI:57945"/>
        <dbReference type="EC" id="1.14.12.17"/>
    </reaction>
</comment>
<dbReference type="InterPro" id="IPR001433">
    <property type="entry name" value="OxRdtase_FAD/NAD-bd"/>
</dbReference>
<evidence type="ECO:0000256" key="2">
    <source>
        <dbReference type="ARBA" id="ARBA00012229"/>
    </source>
</evidence>
<dbReference type="eggNOG" id="COG1017">
    <property type="taxonomic scope" value="Bacteria"/>
</dbReference>
<dbReference type="GO" id="GO:0046210">
    <property type="term" value="P:nitric oxide catabolic process"/>
    <property type="evidence" value="ECO:0007669"/>
    <property type="project" value="TreeGrafter"/>
</dbReference>
<dbReference type="Pfam" id="PF00042">
    <property type="entry name" value="Globin"/>
    <property type="match status" value="1"/>
</dbReference>
<dbReference type="STRING" id="1901.BB341_26735"/>
<proteinExistence type="inferred from homology"/>
<dbReference type="GO" id="GO:0071500">
    <property type="term" value="P:cellular response to nitrosative stress"/>
    <property type="evidence" value="ECO:0007669"/>
    <property type="project" value="TreeGrafter"/>
</dbReference>
<reference evidence="13 14" key="1">
    <citation type="journal article" date="2010" name="Genome Biol. Evol.">
        <title>The sequence of a 1.8-mb bacterial linear plasmid reveals a rich evolutionary reservoir of secondary metabolic pathways.</title>
        <authorList>
            <person name="Medema M.H."/>
            <person name="Trefzer A."/>
            <person name="Kovalchuk A."/>
            <person name="van den Berg M."/>
            <person name="Mueller U."/>
            <person name="Heijne W."/>
            <person name="Wu L."/>
            <person name="Alam M.T."/>
            <person name="Ronning C.M."/>
            <person name="Nierman W.C."/>
            <person name="Bovenberg R.A.L."/>
            <person name="Breitling R."/>
            <person name="Takano E."/>
        </authorList>
    </citation>
    <scope>NUCLEOTIDE SEQUENCE [LARGE SCALE GENOMIC DNA]</scope>
    <source>
        <strain evidence="14">ATCC 27064 / DSM 738 / JCM 4710 / NBRC 13307 / NCIMB 12785 / NRRL 3585 / VKM Ac-602</strain>
    </source>
</reference>
<evidence type="ECO:0000313" key="13">
    <source>
        <dbReference type="EMBL" id="EFG05282.1"/>
    </source>
</evidence>
<dbReference type="CDD" id="cd14782">
    <property type="entry name" value="FHb-globin_2"/>
    <property type="match status" value="1"/>
</dbReference>
<dbReference type="Gene3D" id="2.40.30.10">
    <property type="entry name" value="Translation factors"/>
    <property type="match status" value="1"/>
</dbReference>
<dbReference type="EC" id="1.14.12.17" evidence="2"/>
<dbReference type="FunFam" id="1.10.490.10:FF:000003">
    <property type="entry name" value="Flavohemoprotein"/>
    <property type="match status" value="1"/>
</dbReference>
<feature type="domain" description="Globin" evidence="11">
    <location>
        <begin position="1"/>
        <end position="141"/>
    </location>
</feature>
<comment type="similarity">
    <text evidence="10">Belongs to the globin family.</text>
</comment>
<evidence type="ECO:0000256" key="8">
    <source>
        <dbReference type="ARBA" id="ARBA00048649"/>
    </source>
</evidence>
<dbReference type="PANTHER" id="PTHR43396:SF3">
    <property type="entry name" value="FLAVOHEMOPROTEIN"/>
    <property type="match status" value="1"/>
</dbReference>
<dbReference type="PANTHER" id="PTHR43396">
    <property type="entry name" value="FLAVOHEMOPROTEIN"/>
    <property type="match status" value="1"/>
</dbReference>
<dbReference type="Proteomes" id="UP000002357">
    <property type="component" value="Chromosome"/>
</dbReference>
<gene>
    <name evidence="13" type="ORF">SCLAV_0206</name>
</gene>
<evidence type="ECO:0000313" key="14">
    <source>
        <dbReference type="Proteomes" id="UP000002357"/>
    </source>
</evidence>
<dbReference type="eggNOG" id="COG1018">
    <property type="taxonomic scope" value="Bacteria"/>
</dbReference>
<dbReference type="InterPro" id="IPR009050">
    <property type="entry name" value="Globin-like_sf"/>
</dbReference>
<keyword evidence="13" id="KW-0560">Oxidoreductase</keyword>
<dbReference type="InterPro" id="IPR012292">
    <property type="entry name" value="Globin/Proto"/>
</dbReference>
<evidence type="ECO:0000256" key="7">
    <source>
        <dbReference type="ARBA" id="ARBA00023027"/>
    </source>
</evidence>
<evidence type="ECO:0000256" key="1">
    <source>
        <dbReference type="ARBA" id="ARBA00006401"/>
    </source>
</evidence>
<dbReference type="Gene3D" id="1.10.490.10">
    <property type="entry name" value="Globins"/>
    <property type="match status" value="1"/>
</dbReference>
<dbReference type="PROSITE" id="PS51384">
    <property type="entry name" value="FAD_FR"/>
    <property type="match status" value="1"/>
</dbReference>
<dbReference type="Gene3D" id="3.40.50.80">
    <property type="entry name" value="Nucleotide-binding domain of ferredoxin-NADP reductase (FNR) module"/>
    <property type="match status" value="1"/>
</dbReference>
<dbReference type="PRINTS" id="PR00410">
    <property type="entry name" value="PHEHYDRXLASE"/>
</dbReference>
<dbReference type="AlphaFoldDB" id="B5H323"/>